<evidence type="ECO:0008006" key="5">
    <source>
        <dbReference type="Google" id="ProtNLM"/>
    </source>
</evidence>
<protein>
    <recommendedName>
        <fullName evidence="5">Glycosyltransferase family 15 protein</fullName>
    </recommendedName>
</protein>
<accession>J4G7E5</accession>
<gene>
    <name evidence="3" type="ORF">FIBRA_04458</name>
</gene>
<dbReference type="SUPFAM" id="SSF53448">
    <property type="entry name" value="Nucleotide-diphospho-sugar transferases"/>
    <property type="match status" value="1"/>
</dbReference>
<keyword evidence="2" id="KW-0808">Transferase</keyword>
<proteinExistence type="inferred from homology"/>
<dbReference type="GO" id="GO:0016020">
    <property type="term" value="C:membrane"/>
    <property type="evidence" value="ECO:0007669"/>
    <property type="project" value="InterPro"/>
</dbReference>
<keyword evidence="4" id="KW-1185">Reference proteome</keyword>
<dbReference type="Pfam" id="PF01793">
    <property type="entry name" value="Glyco_transf_15"/>
    <property type="match status" value="1"/>
</dbReference>
<sequence length="134" mass="15558">MQEGKKVYGFTISLYEYEATIPTLWSAVKEFIHENPGLVPSGNAMQFLSDDRGESYNRCHFWSNFEIGDLDFWRGEAYTKFFDFLDQKGGFYYERWGDAPVHSIGAALFAKKEQIHFFKEIGKVAALSHQMLYT</sequence>
<dbReference type="GO" id="GO:0006487">
    <property type="term" value="P:protein N-linked glycosylation"/>
    <property type="evidence" value="ECO:0007669"/>
    <property type="project" value="TreeGrafter"/>
</dbReference>
<dbReference type="GO" id="GO:0000026">
    <property type="term" value="F:alpha-1,2-mannosyltransferase activity"/>
    <property type="evidence" value="ECO:0007669"/>
    <property type="project" value="TreeGrafter"/>
</dbReference>
<evidence type="ECO:0000256" key="2">
    <source>
        <dbReference type="ARBA" id="ARBA00022679"/>
    </source>
</evidence>
<dbReference type="GO" id="GO:0005794">
    <property type="term" value="C:Golgi apparatus"/>
    <property type="evidence" value="ECO:0007669"/>
    <property type="project" value="TreeGrafter"/>
</dbReference>
<dbReference type="GeneID" id="24097274"/>
<organism evidence="3 4">
    <name type="scientific">Fibroporia radiculosa</name>
    <dbReference type="NCBI Taxonomy" id="599839"/>
    <lineage>
        <taxon>Eukaryota</taxon>
        <taxon>Fungi</taxon>
        <taxon>Dikarya</taxon>
        <taxon>Basidiomycota</taxon>
        <taxon>Agaricomycotina</taxon>
        <taxon>Agaricomycetes</taxon>
        <taxon>Polyporales</taxon>
        <taxon>Fibroporiaceae</taxon>
        <taxon>Fibroporia</taxon>
    </lineage>
</organism>
<dbReference type="Gene3D" id="3.90.550.10">
    <property type="entry name" value="Spore Coat Polysaccharide Biosynthesis Protein SpsA, Chain A"/>
    <property type="match status" value="1"/>
</dbReference>
<reference evidence="3 4" key="1">
    <citation type="journal article" date="2012" name="Appl. Environ. Microbiol.">
        <title>Short-read sequencing for genomic analysis of the brown rot fungus Fibroporia radiculosa.</title>
        <authorList>
            <person name="Tang J.D."/>
            <person name="Perkins A.D."/>
            <person name="Sonstegard T.S."/>
            <person name="Schroeder S.G."/>
            <person name="Burgess S.C."/>
            <person name="Diehl S.V."/>
        </authorList>
    </citation>
    <scope>NUCLEOTIDE SEQUENCE [LARGE SCALE GENOMIC DNA]</scope>
    <source>
        <strain evidence="3 4">TFFH 294</strain>
    </source>
</reference>
<dbReference type="InterPro" id="IPR002685">
    <property type="entry name" value="Glyco_trans_15"/>
</dbReference>
<dbReference type="InterPro" id="IPR029044">
    <property type="entry name" value="Nucleotide-diphossugar_trans"/>
</dbReference>
<dbReference type="EMBL" id="HE797078">
    <property type="protein sequence ID" value="CCM02363.1"/>
    <property type="molecule type" value="Genomic_DNA"/>
</dbReference>
<name>J4G7E5_9APHY</name>
<dbReference type="HOGENOM" id="CLU_131096_1_0_1"/>
<dbReference type="Proteomes" id="UP000006352">
    <property type="component" value="Unassembled WGS sequence"/>
</dbReference>
<dbReference type="AlphaFoldDB" id="J4G7E5"/>
<dbReference type="PANTHER" id="PTHR31121">
    <property type="entry name" value="ALPHA-1,2 MANNOSYLTRANSFERASE KTR1"/>
    <property type="match status" value="1"/>
</dbReference>
<dbReference type="GO" id="GO:0000032">
    <property type="term" value="P:cell wall mannoprotein biosynthetic process"/>
    <property type="evidence" value="ECO:0007669"/>
    <property type="project" value="TreeGrafter"/>
</dbReference>
<comment type="similarity">
    <text evidence="1">Belongs to the glycosyltransferase 15 family.</text>
</comment>
<dbReference type="InParanoid" id="J4G7E5"/>
<evidence type="ECO:0000256" key="1">
    <source>
        <dbReference type="ARBA" id="ARBA00007677"/>
    </source>
</evidence>
<evidence type="ECO:0000313" key="3">
    <source>
        <dbReference type="EMBL" id="CCM02363.1"/>
    </source>
</evidence>
<dbReference type="PANTHER" id="PTHR31121:SF6">
    <property type="entry name" value="ALPHA-1,2 MANNOSYLTRANSFERASE KTR1"/>
    <property type="match status" value="1"/>
</dbReference>
<dbReference type="STRING" id="599839.J4G7E5"/>
<dbReference type="RefSeq" id="XP_012181646.1">
    <property type="nucleotide sequence ID" value="XM_012326256.1"/>
</dbReference>
<dbReference type="OrthoDB" id="439943at2759"/>
<evidence type="ECO:0000313" key="4">
    <source>
        <dbReference type="Proteomes" id="UP000006352"/>
    </source>
</evidence>